<proteinExistence type="predicted"/>
<dbReference type="Proteomes" id="UP000197068">
    <property type="component" value="Unassembled WGS sequence"/>
</dbReference>
<keyword evidence="2" id="KW-1185">Reference proteome</keyword>
<organism evidence="1 2">
    <name type="scientific">Colwellia marinimaniae</name>
    <dbReference type="NCBI Taxonomy" id="1513592"/>
    <lineage>
        <taxon>Bacteria</taxon>
        <taxon>Pseudomonadati</taxon>
        <taxon>Pseudomonadota</taxon>
        <taxon>Gammaproteobacteria</taxon>
        <taxon>Alteromonadales</taxon>
        <taxon>Colwelliaceae</taxon>
        <taxon>Colwellia</taxon>
    </lineage>
</organism>
<evidence type="ECO:0000313" key="1">
    <source>
        <dbReference type="EMBL" id="GAW97697.1"/>
    </source>
</evidence>
<sequence length="1078" mass="123943">MSNSYIELNRLFNEIPTSLSDEKDLSDFYSLGTRSGDTWDSLLNKDRIIILAEAGSGKTVEIREQAKKLSAEEKCSFFIKIEDIKDNFEDAFEFGDISQFDTWLSGQEYGYFFLDSVDEAKIANEKDFQKALRCFSKKINKGISRAKIFITSRGSAWRPKTDLEFVNNLLLLKNDDDKSKSSFEVYSFSDLSYEQIRIFSLEKGIENIDIFMEEIKGKEAELFTRKPLDLLSVVEFWKKNQRIGSRSELLENLLTIKLELIEVGRDKCDLSLSKVLKGVQEIAAALTFGKKSKISVPDAKNNPEVLNIHQVLPDWTNDEITTLLNRAVFEPSAYGTVSFTNRLLREYLTAQWVSTKYASKGNDDELRSLFYSTTYGIEVPIQALKPILSWYALLNDSFSEIIANISPEIFIEDGDPSKLPIARRQKLLVKFCEMIGATDDSFISFDANAIARFSHPDMGDIFLRLLRQYLSNKQLRQVLLQMALCVESRECEGIANEISKTVEMDVLSKTLAVRLLKKVAMPDVIKANARELLASFLDSNNESLACLILDEYGNQLETNELLGIFPCIDKPNKYSYRAVQSSVENFIERLSFNSVLTVLDSLYGLIDTKPYAEHYMCLVSERYEWLFGCVEVALLRVIKSKDITHVSTNVLELISRAQVYHKCGDYSQHEQKLSKEVNDWRELNYKVFWHDVAKERSRTEEENKESSNPKSVDMWFQVRVYQEFWSFSYKDFQQVIQLVTSKLIRDDKCIAFSLAWALAKENGLTSEDLEKVNSASYEFEGGVALLEGFLNPVKEDWQKEHEARQEKFSKQREVKKELRKNNFIESVATIKAEPETILDIRHAVTGKLNGFQSYLFDYIRSKSKDNNHWCCLNWEVLAADFGDEVALAYKNASISYWRSYDAPLLKSEGNDLSSVTYGFTFALSGVGIEYEAIDNWEASLTELEVKQAIKLALCEMNELPSWFEQLFIAHPQLVLLTLMQEIQWLLTNSDESDSGRYVLGQILVNAHYLFEAISRPLFELISGANNSSYQINKNILRILTASKYITNEELTRLSEYKINNNCENLRGVWWLRDPHFFI</sequence>
<protein>
    <recommendedName>
        <fullName evidence="3">ATP-binding protein</fullName>
    </recommendedName>
</protein>
<dbReference type="Gene3D" id="3.40.50.300">
    <property type="entry name" value="P-loop containing nucleotide triphosphate hydrolases"/>
    <property type="match status" value="1"/>
</dbReference>
<comment type="caution">
    <text evidence="1">The sequence shown here is derived from an EMBL/GenBank/DDBJ whole genome shotgun (WGS) entry which is preliminary data.</text>
</comment>
<dbReference type="EMBL" id="BDQM01000042">
    <property type="protein sequence ID" value="GAW97697.1"/>
    <property type="molecule type" value="Genomic_DNA"/>
</dbReference>
<dbReference type="RefSeq" id="WP_057181363.1">
    <property type="nucleotide sequence ID" value="NZ_BDQM01000042.1"/>
</dbReference>
<gene>
    <name evidence="1" type="ORF">MTCD1_03337</name>
</gene>
<accession>A0ABQ0MZ96</accession>
<reference evidence="1 2" key="1">
    <citation type="submission" date="2017-06" db="EMBL/GenBank/DDBJ databases">
        <title>Whole Genome Sequences of Colwellia marinimaniae MTCD1.</title>
        <authorList>
            <person name="Kusumoto H."/>
            <person name="Inoue M."/>
            <person name="Tanikawa K."/>
            <person name="Maeji H."/>
            <person name="Cameron J.H."/>
            <person name="Bartlett D.H."/>
        </authorList>
    </citation>
    <scope>NUCLEOTIDE SEQUENCE [LARGE SCALE GENOMIC DNA]</scope>
    <source>
        <strain evidence="1 2">MTCD1</strain>
    </source>
</reference>
<evidence type="ECO:0000313" key="2">
    <source>
        <dbReference type="Proteomes" id="UP000197068"/>
    </source>
</evidence>
<name>A0ABQ0MZ96_9GAMM</name>
<evidence type="ECO:0008006" key="3">
    <source>
        <dbReference type="Google" id="ProtNLM"/>
    </source>
</evidence>
<dbReference type="InterPro" id="IPR027417">
    <property type="entry name" value="P-loop_NTPase"/>
</dbReference>